<evidence type="ECO:0000256" key="1">
    <source>
        <dbReference type="SAM" id="Coils"/>
    </source>
</evidence>
<accession>A0A3N4KP03</accession>
<keyword evidence="3" id="KW-1185">Reference proteome</keyword>
<dbReference type="EMBL" id="ML119129">
    <property type="protein sequence ID" value="RPB12334.1"/>
    <property type="molecule type" value="Genomic_DNA"/>
</dbReference>
<dbReference type="Proteomes" id="UP000277580">
    <property type="component" value="Unassembled WGS sequence"/>
</dbReference>
<dbReference type="OrthoDB" id="10321906at2759"/>
<evidence type="ECO:0000313" key="3">
    <source>
        <dbReference type="Proteomes" id="UP000277580"/>
    </source>
</evidence>
<keyword evidence="1" id="KW-0175">Coiled coil</keyword>
<protein>
    <submittedName>
        <fullName evidence="2">Uncharacterized protein</fullName>
    </submittedName>
</protein>
<feature type="coiled-coil region" evidence="1">
    <location>
        <begin position="97"/>
        <end position="128"/>
    </location>
</feature>
<organism evidence="2 3">
    <name type="scientific">Morchella conica CCBAS932</name>
    <dbReference type="NCBI Taxonomy" id="1392247"/>
    <lineage>
        <taxon>Eukaryota</taxon>
        <taxon>Fungi</taxon>
        <taxon>Dikarya</taxon>
        <taxon>Ascomycota</taxon>
        <taxon>Pezizomycotina</taxon>
        <taxon>Pezizomycetes</taxon>
        <taxon>Pezizales</taxon>
        <taxon>Morchellaceae</taxon>
        <taxon>Morchella</taxon>
    </lineage>
</organism>
<dbReference type="InParanoid" id="A0A3N4KP03"/>
<evidence type="ECO:0000313" key="2">
    <source>
        <dbReference type="EMBL" id="RPB12334.1"/>
    </source>
</evidence>
<sequence length="173" mass="19483">MSNRPFPRMRPPSALAPIEEHPGQSLDFAIHDLRTDILTCLDLLRPQLEAIEEKYNEIFQRSADLRAYVFQPAKMFGRLQIILGRKVIVEPEEWRTMLILRANVTNMLEELRNAKELLRTEIDHLLSSLPRQADVEGPGYLKPLSVAVVSLGAESNISVLTLDPLASTGGGWI</sequence>
<reference evidence="2 3" key="1">
    <citation type="journal article" date="2018" name="Nat. Ecol. Evol.">
        <title>Pezizomycetes genomes reveal the molecular basis of ectomycorrhizal truffle lifestyle.</title>
        <authorList>
            <person name="Murat C."/>
            <person name="Payen T."/>
            <person name="Noel B."/>
            <person name="Kuo A."/>
            <person name="Morin E."/>
            <person name="Chen J."/>
            <person name="Kohler A."/>
            <person name="Krizsan K."/>
            <person name="Balestrini R."/>
            <person name="Da Silva C."/>
            <person name="Montanini B."/>
            <person name="Hainaut M."/>
            <person name="Levati E."/>
            <person name="Barry K.W."/>
            <person name="Belfiori B."/>
            <person name="Cichocki N."/>
            <person name="Clum A."/>
            <person name="Dockter R.B."/>
            <person name="Fauchery L."/>
            <person name="Guy J."/>
            <person name="Iotti M."/>
            <person name="Le Tacon F."/>
            <person name="Lindquist E.A."/>
            <person name="Lipzen A."/>
            <person name="Malagnac F."/>
            <person name="Mello A."/>
            <person name="Molinier V."/>
            <person name="Miyauchi S."/>
            <person name="Poulain J."/>
            <person name="Riccioni C."/>
            <person name="Rubini A."/>
            <person name="Sitrit Y."/>
            <person name="Splivallo R."/>
            <person name="Traeger S."/>
            <person name="Wang M."/>
            <person name="Zifcakova L."/>
            <person name="Wipf D."/>
            <person name="Zambonelli A."/>
            <person name="Paolocci F."/>
            <person name="Nowrousian M."/>
            <person name="Ottonello S."/>
            <person name="Baldrian P."/>
            <person name="Spatafora J.W."/>
            <person name="Henrissat B."/>
            <person name="Nagy L.G."/>
            <person name="Aury J.M."/>
            <person name="Wincker P."/>
            <person name="Grigoriev I.V."/>
            <person name="Bonfante P."/>
            <person name="Martin F.M."/>
        </authorList>
    </citation>
    <scope>NUCLEOTIDE SEQUENCE [LARGE SCALE GENOMIC DNA]</scope>
    <source>
        <strain evidence="2 3">CCBAS932</strain>
    </source>
</reference>
<dbReference type="AlphaFoldDB" id="A0A3N4KP03"/>
<name>A0A3N4KP03_9PEZI</name>
<gene>
    <name evidence="2" type="ORF">P167DRAFT_545568</name>
</gene>
<proteinExistence type="predicted"/>